<evidence type="ECO:0000313" key="2">
    <source>
        <dbReference type="EMBL" id="GAD94414.1"/>
    </source>
</evidence>
<dbReference type="AlphaFoldDB" id="V5FC39"/>
<feature type="compositionally biased region" description="Basic and acidic residues" evidence="1">
    <location>
        <begin position="165"/>
        <end position="177"/>
    </location>
</feature>
<proteinExistence type="predicted"/>
<dbReference type="Proteomes" id="UP000018001">
    <property type="component" value="Unassembled WGS sequence"/>
</dbReference>
<accession>V5FC39</accession>
<dbReference type="Pfam" id="PF08316">
    <property type="entry name" value="Pal1"/>
    <property type="match status" value="1"/>
</dbReference>
<feature type="region of interest" description="Disordered" evidence="1">
    <location>
        <begin position="411"/>
        <end position="457"/>
    </location>
</feature>
<dbReference type="PANTHER" id="PTHR28307">
    <property type="entry name" value="PROTEIN PAL1"/>
    <property type="match status" value="1"/>
</dbReference>
<dbReference type="HOGENOM" id="CLU_025891_1_0_1"/>
<dbReference type="EMBL" id="BAUL01000090">
    <property type="protein sequence ID" value="GAD94414.1"/>
    <property type="molecule type" value="Genomic_DNA"/>
</dbReference>
<protein>
    <submittedName>
        <fullName evidence="2">Uncharacterized protein</fullName>
    </submittedName>
</protein>
<dbReference type="InterPro" id="IPR013226">
    <property type="entry name" value="Pal1"/>
</dbReference>
<feature type="compositionally biased region" description="Basic and acidic residues" evidence="1">
    <location>
        <begin position="185"/>
        <end position="197"/>
    </location>
</feature>
<reference evidence="3" key="1">
    <citation type="journal article" date="2014" name="Genome Announc.">
        <title>Draft genome sequence of the formaldehyde-resistant fungus Byssochlamys spectabilis No. 5 (anamorph Paecilomyces variotii No. 5) (NBRC109023).</title>
        <authorList>
            <person name="Oka T."/>
            <person name="Ekino K."/>
            <person name="Fukuda K."/>
            <person name="Nomura Y."/>
        </authorList>
    </citation>
    <scope>NUCLEOTIDE SEQUENCE [LARGE SCALE GENOMIC DNA]</scope>
    <source>
        <strain evidence="3">No. 5 / NBRC 109023</strain>
    </source>
</reference>
<feature type="region of interest" description="Disordered" evidence="1">
    <location>
        <begin position="1"/>
        <end position="208"/>
    </location>
</feature>
<feature type="compositionally biased region" description="Basic residues" evidence="1">
    <location>
        <begin position="142"/>
        <end position="155"/>
    </location>
</feature>
<feature type="compositionally biased region" description="Gly residues" evidence="1">
    <location>
        <begin position="448"/>
        <end position="457"/>
    </location>
</feature>
<dbReference type="OrthoDB" id="5352132at2759"/>
<evidence type="ECO:0000313" key="3">
    <source>
        <dbReference type="Proteomes" id="UP000018001"/>
    </source>
</evidence>
<feature type="region of interest" description="Disordered" evidence="1">
    <location>
        <begin position="333"/>
        <end position="399"/>
    </location>
</feature>
<feature type="compositionally biased region" description="Polar residues" evidence="1">
    <location>
        <begin position="61"/>
        <end position="84"/>
    </location>
</feature>
<feature type="compositionally biased region" description="Low complexity" evidence="1">
    <location>
        <begin position="13"/>
        <end position="44"/>
    </location>
</feature>
<dbReference type="InParanoid" id="V5FC39"/>
<dbReference type="PANTHER" id="PTHR28307:SF2">
    <property type="entry name" value="PROTEIN PAL1"/>
    <property type="match status" value="1"/>
</dbReference>
<feature type="compositionally biased region" description="Low complexity" evidence="1">
    <location>
        <begin position="422"/>
        <end position="435"/>
    </location>
</feature>
<sequence length="674" mass="73226">MSLAPLSAPERQPSPQLNLNLSSNNPFRNRAVSPSAASPVSVNSGGRPVSTNPFLDEADLTSPQSAPGVSMASATKPSAMSNTAELFENLSLEPPETKSRRPAPSRPSNKPPSRPPKERSQTRNKDSDPFDIFADPPSSSSKPHRSRSHDVRRPRRNSESSVMERPQKPLDPEDEKRRRERRHREREARHRDRDGKSRSSKKTPSHRLDIIDKLDVTSIYGTGLFHHDGPFDACNPHRNRKGVKTAPMQAFPKDSRNMALGGAGPNNDNIDLELFHGVQTEGYNDFATSGKAEQAEAFSATTRVEPIHGAESMGLGTSTFLEGAPASRSAIQRRQSENETSLAPNGGGLQRKKSLAQRIRGGINPRTGGGRVVSPDAIYSTPSSTGSKTNERNPFFQDYDDAWDKKGAKIQMAEDSRPSYESGGRARAASSPRRPQALERKDTDERPNGGGDGMKTGGGFVNPIGLLDSVQTLSVLDFTTAIQAISYVSDALNQIQQQRRQLRQSHGQDSSGNCNGPIVVIIEGIDTLAEGLIRTSSPLRGTALLVPVLRTLTHLSRTYAPFLSIILVNTRVLGSLYANRSSNSSLASASQGPQVNADGNLNEGLHSIFLHRATSTALLPTILSRSIDQGIDTHLLLSKVNGRNVVEVVKDRMGRGLGKWCAWDQGPWEDLEAP</sequence>
<dbReference type="GO" id="GO:0005737">
    <property type="term" value="C:cytoplasm"/>
    <property type="evidence" value="ECO:0007669"/>
    <property type="project" value="TreeGrafter"/>
</dbReference>
<keyword evidence="3" id="KW-1185">Reference proteome</keyword>
<feature type="compositionally biased region" description="Basic and acidic residues" evidence="1">
    <location>
        <begin position="436"/>
        <end position="447"/>
    </location>
</feature>
<dbReference type="FunCoup" id="V5FC39">
    <property type="interactions" value="180"/>
</dbReference>
<feature type="compositionally biased region" description="Basic and acidic residues" evidence="1">
    <location>
        <begin position="115"/>
        <end position="128"/>
    </location>
</feature>
<evidence type="ECO:0000256" key="1">
    <source>
        <dbReference type="SAM" id="MobiDB-lite"/>
    </source>
</evidence>
<name>V5FC39_BYSSN</name>
<organism evidence="2 3">
    <name type="scientific">Byssochlamys spectabilis (strain No. 5 / NBRC 109023)</name>
    <name type="common">Paecilomyces variotii</name>
    <dbReference type="NCBI Taxonomy" id="1356009"/>
    <lineage>
        <taxon>Eukaryota</taxon>
        <taxon>Fungi</taxon>
        <taxon>Dikarya</taxon>
        <taxon>Ascomycota</taxon>
        <taxon>Pezizomycotina</taxon>
        <taxon>Eurotiomycetes</taxon>
        <taxon>Eurotiomycetidae</taxon>
        <taxon>Eurotiales</taxon>
        <taxon>Thermoascaceae</taxon>
        <taxon>Paecilomyces</taxon>
    </lineage>
</organism>
<feature type="compositionally biased region" description="Polar residues" evidence="1">
    <location>
        <begin position="333"/>
        <end position="343"/>
    </location>
</feature>
<comment type="caution">
    <text evidence="2">The sequence shown here is derived from an EMBL/GenBank/DDBJ whole genome shotgun (WGS) entry which is preliminary data.</text>
</comment>
<dbReference type="eggNOG" id="ENOG502QPHY">
    <property type="taxonomic scope" value="Eukaryota"/>
</dbReference>
<gene>
    <name evidence="2" type="ORF">PVAR5_3040</name>
</gene>